<dbReference type="InterPro" id="IPR003593">
    <property type="entry name" value="AAA+_ATPase"/>
</dbReference>
<dbReference type="InterPro" id="IPR015854">
    <property type="entry name" value="ABC_transpr_LolD-like"/>
</dbReference>
<evidence type="ECO:0000256" key="1">
    <source>
        <dbReference type="ARBA" id="ARBA00022448"/>
    </source>
</evidence>
<dbReference type="GO" id="GO:0005524">
    <property type="term" value="F:ATP binding"/>
    <property type="evidence" value="ECO:0007669"/>
    <property type="project" value="UniProtKB-KW"/>
</dbReference>
<name>A0A420E6E7_9ALTE</name>
<feature type="domain" description="ABC transporter" evidence="4">
    <location>
        <begin position="7"/>
        <end position="235"/>
    </location>
</feature>
<dbReference type="SMART" id="SM00382">
    <property type="entry name" value="AAA"/>
    <property type="match status" value="1"/>
</dbReference>
<dbReference type="PANTHER" id="PTHR24220">
    <property type="entry name" value="IMPORT ATP-BINDING PROTEIN"/>
    <property type="match status" value="1"/>
</dbReference>
<dbReference type="Proteomes" id="UP000286482">
    <property type="component" value="Unassembled WGS sequence"/>
</dbReference>
<dbReference type="Pfam" id="PF00005">
    <property type="entry name" value="ABC_tran"/>
    <property type="match status" value="1"/>
</dbReference>
<dbReference type="PROSITE" id="PS50893">
    <property type="entry name" value="ABC_TRANSPORTER_2"/>
    <property type="match status" value="1"/>
</dbReference>
<evidence type="ECO:0000313" key="5">
    <source>
        <dbReference type="EMBL" id="RKF13276.1"/>
    </source>
</evidence>
<dbReference type="GO" id="GO:0022857">
    <property type="term" value="F:transmembrane transporter activity"/>
    <property type="evidence" value="ECO:0007669"/>
    <property type="project" value="TreeGrafter"/>
</dbReference>
<keyword evidence="2" id="KW-0547">Nucleotide-binding</keyword>
<dbReference type="CDD" id="cd03255">
    <property type="entry name" value="ABC_MJ0796_LolCDE_FtsE"/>
    <property type="match status" value="1"/>
</dbReference>
<keyword evidence="1" id="KW-0813">Transport</keyword>
<proteinExistence type="predicted"/>
<dbReference type="EMBL" id="RAQO01000012">
    <property type="protein sequence ID" value="RKF13276.1"/>
    <property type="molecule type" value="Genomic_DNA"/>
</dbReference>
<keyword evidence="6" id="KW-1185">Reference proteome</keyword>
<dbReference type="SUPFAM" id="SSF52540">
    <property type="entry name" value="P-loop containing nucleoside triphosphate hydrolases"/>
    <property type="match status" value="1"/>
</dbReference>
<dbReference type="AlphaFoldDB" id="A0A420E6E7"/>
<reference evidence="5 6" key="1">
    <citation type="submission" date="2018-09" db="EMBL/GenBank/DDBJ databases">
        <authorList>
            <person name="Wang Z."/>
        </authorList>
    </citation>
    <scope>NUCLEOTIDE SEQUENCE [LARGE SCALE GENOMIC DNA]</scope>
    <source>
        <strain evidence="5 6">ALS 81</strain>
    </source>
</reference>
<dbReference type="InterPro" id="IPR017911">
    <property type="entry name" value="MacB-like_ATP-bd"/>
</dbReference>
<gene>
    <name evidence="5" type="ORF">DBZ36_19660</name>
</gene>
<organism evidence="5 6">
    <name type="scientific">Alginatibacterium sediminis</name>
    <dbReference type="NCBI Taxonomy" id="2164068"/>
    <lineage>
        <taxon>Bacteria</taxon>
        <taxon>Pseudomonadati</taxon>
        <taxon>Pseudomonadota</taxon>
        <taxon>Gammaproteobacteria</taxon>
        <taxon>Alteromonadales</taxon>
        <taxon>Alteromonadaceae</taxon>
        <taxon>Alginatibacterium</taxon>
    </lineage>
</organism>
<dbReference type="Gene3D" id="3.40.50.300">
    <property type="entry name" value="P-loop containing nucleotide triphosphate hydrolases"/>
    <property type="match status" value="1"/>
</dbReference>
<evidence type="ECO:0000259" key="4">
    <source>
        <dbReference type="PROSITE" id="PS50893"/>
    </source>
</evidence>
<dbReference type="RefSeq" id="WP_120356689.1">
    <property type="nucleotide sequence ID" value="NZ_RAQO01000012.1"/>
</dbReference>
<sequence>MTPTPILDISGLQFAWPRQANLCLDIDSFQLNPSQHTFLQGPSGCGKSTLLSLIAGVLRPQLGEIKLLGQSINQLRPAQADRLRANHIGFIFQQFNLLPYLSVLDNVGLGCAFSKTRSQRLKQRGLSIENESMRLLEQLDIDRSMFGNPVNQLSIGQQQRVAAARAMIASPELIIADEPSSALDTQHRDHFIELLMHEASLNGSTLLFVSHDPSLAHNFEQQIALPTLNRSASHAID</sequence>
<comment type="caution">
    <text evidence="5">The sequence shown here is derived from an EMBL/GenBank/DDBJ whole genome shotgun (WGS) entry which is preliminary data.</text>
</comment>
<dbReference type="GO" id="GO:0016887">
    <property type="term" value="F:ATP hydrolysis activity"/>
    <property type="evidence" value="ECO:0007669"/>
    <property type="project" value="InterPro"/>
</dbReference>
<dbReference type="OrthoDB" id="9802264at2"/>
<evidence type="ECO:0000256" key="3">
    <source>
        <dbReference type="ARBA" id="ARBA00022840"/>
    </source>
</evidence>
<evidence type="ECO:0000313" key="6">
    <source>
        <dbReference type="Proteomes" id="UP000286482"/>
    </source>
</evidence>
<accession>A0A420E6E7</accession>
<evidence type="ECO:0000256" key="2">
    <source>
        <dbReference type="ARBA" id="ARBA00022741"/>
    </source>
</evidence>
<keyword evidence="3 5" id="KW-0067">ATP-binding</keyword>
<dbReference type="InterPro" id="IPR027417">
    <property type="entry name" value="P-loop_NTPase"/>
</dbReference>
<dbReference type="GO" id="GO:0005886">
    <property type="term" value="C:plasma membrane"/>
    <property type="evidence" value="ECO:0007669"/>
    <property type="project" value="TreeGrafter"/>
</dbReference>
<protein>
    <submittedName>
        <fullName evidence="5">ABC transporter ATP-binding protein</fullName>
    </submittedName>
</protein>
<dbReference type="InterPro" id="IPR003439">
    <property type="entry name" value="ABC_transporter-like_ATP-bd"/>
</dbReference>
<dbReference type="PANTHER" id="PTHR24220:SF611">
    <property type="entry name" value="ATP-BINDING COMPONENT OF ABC TRANSPORTER-RELATED"/>
    <property type="match status" value="1"/>
</dbReference>